<dbReference type="Proteomes" id="UP001430804">
    <property type="component" value="Unassembled WGS sequence"/>
</dbReference>
<dbReference type="CDD" id="cd07813">
    <property type="entry name" value="COQ10p_like"/>
    <property type="match status" value="1"/>
</dbReference>
<dbReference type="EMBL" id="JAHWQX010000003">
    <property type="protein sequence ID" value="MBW3098461.1"/>
    <property type="molecule type" value="Genomic_DNA"/>
</dbReference>
<dbReference type="RefSeq" id="WP_219202499.1">
    <property type="nucleotide sequence ID" value="NZ_JAHWQX010000003.1"/>
</dbReference>
<feature type="domain" description="Coenzyme Q-binding protein COQ10 START" evidence="2">
    <location>
        <begin position="10"/>
        <end position="167"/>
    </location>
</feature>
<evidence type="ECO:0000313" key="4">
    <source>
        <dbReference type="Proteomes" id="UP001430804"/>
    </source>
</evidence>
<dbReference type="PANTHER" id="PTHR12901">
    <property type="entry name" value="SPERM PROTEIN HOMOLOG"/>
    <property type="match status" value="1"/>
</dbReference>
<keyword evidence="4" id="KW-1185">Reference proteome</keyword>
<name>A0ABS6WR75_9HYPH</name>
<dbReference type="InterPro" id="IPR044996">
    <property type="entry name" value="COQ10-like"/>
</dbReference>
<dbReference type="InterPro" id="IPR005031">
    <property type="entry name" value="COQ10_START"/>
</dbReference>
<evidence type="ECO:0000313" key="3">
    <source>
        <dbReference type="EMBL" id="MBW3098461.1"/>
    </source>
</evidence>
<reference evidence="3" key="1">
    <citation type="submission" date="2021-07" db="EMBL/GenBank/DDBJ databases">
        <title>Pseudohoeflea marina sp. nov. a polyhydroxyalcanoate-producing bacterium.</title>
        <authorList>
            <person name="Zheng W."/>
            <person name="Yu S."/>
            <person name="Huang Y."/>
        </authorList>
    </citation>
    <scope>NUCLEOTIDE SEQUENCE</scope>
    <source>
        <strain evidence="3">DP4N28-3</strain>
    </source>
</reference>
<accession>A0ABS6WR75</accession>
<proteinExistence type="predicted"/>
<protein>
    <submittedName>
        <fullName evidence="3">Type II toxin-antitoxin system RatA family toxin</fullName>
    </submittedName>
</protein>
<evidence type="ECO:0000259" key="2">
    <source>
        <dbReference type="Pfam" id="PF03364"/>
    </source>
</evidence>
<sequence length="189" mass="21033">MPQFETRRAVAHTPRQMFDLVADVERYPEFLPLCEDLTVRNRRERDGKTLLVADMTVGYKAIRETFTSQVLLKPDELEIEVKYIDGPFRYLDNRWTFRPASVGAGPASGAPVASGSEPGQAPQPGAAQPTGTEICFYIEYEFRNRLLGGLMGTMFDRGFRMFSSAFEKRADQVYGTGAVSNSTSTPAST</sequence>
<organism evidence="3 4">
    <name type="scientific">Pseudohoeflea coraliihabitans</name>
    <dbReference type="NCBI Taxonomy" id="2860393"/>
    <lineage>
        <taxon>Bacteria</taxon>
        <taxon>Pseudomonadati</taxon>
        <taxon>Pseudomonadota</taxon>
        <taxon>Alphaproteobacteria</taxon>
        <taxon>Hyphomicrobiales</taxon>
        <taxon>Rhizobiaceae</taxon>
        <taxon>Pseudohoeflea</taxon>
    </lineage>
</organism>
<gene>
    <name evidence="3" type="ORF">KY465_14350</name>
</gene>
<dbReference type="Pfam" id="PF03364">
    <property type="entry name" value="Polyketide_cyc"/>
    <property type="match status" value="1"/>
</dbReference>
<evidence type="ECO:0000256" key="1">
    <source>
        <dbReference type="SAM" id="MobiDB-lite"/>
    </source>
</evidence>
<feature type="region of interest" description="Disordered" evidence="1">
    <location>
        <begin position="106"/>
        <end position="128"/>
    </location>
</feature>
<dbReference type="PANTHER" id="PTHR12901:SF10">
    <property type="entry name" value="COENZYME Q-BINDING PROTEIN COQ10, MITOCHONDRIAL"/>
    <property type="match status" value="1"/>
</dbReference>
<comment type="caution">
    <text evidence="3">The sequence shown here is derived from an EMBL/GenBank/DDBJ whole genome shotgun (WGS) entry which is preliminary data.</text>
</comment>